<feature type="compositionally biased region" description="Low complexity" evidence="1">
    <location>
        <begin position="30"/>
        <end position="43"/>
    </location>
</feature>
<feature type="compositionally biased region" description="Low complexity" evidence="1">
    <location>
        <begin position="1"/>
        <end position="12"/>
    </location>
</feature>
<name>A0A0N4WGD8_HAEPC</name>
<evidence type="ECO:0000256" key="1">
    <source>
        <dbReference type="SAM" id="MobiDB-lite"/>
    </source>
</evidence>
<keyword evidence="3" id="KW-1185">Reference proteome</keyword>
<proteinExistence type="predicted"/>
<evidence type="ECO:0000313" key="3">
    <source>
        <dbReference type="Proteomes" id="UP000268014"/>
    </source>
</evidence>
<feature type="region of interest" description="Disordered" evidence="1">
    <location>
        <begin position="1"/>
        <end position="46"/>
    </location>
</feature>
<protein>
    <submittedName>
        <fullName evidence="2 4">Uncharacterized protein</fullName>
    </submittedName>
</protein>
<reference evidence="4" key="1">
    <citation type="submission" date="2017-02" db="UniProtKB">
        <authorList>
            <consortium name="WormBaseParasite"/>
        </authorList>
    </citation>
    <scope>IDENTIFICATION</scope>
</reference>
<dbReference type="AlphaFoldDB" id="A0A0N4WGD8"/>
<evidence type="ECO:0000313" key="4">
    <source>
        <dbReference type="WBParaSite" id="HPLM_0000986301-mRNA-1"/>
    </source>
</evidence>
<dbReference type="WBParaSite" id="HPLM_0000986301-mRNA-1">
    <property type="protein sequence ID" value="HPLM_0000986301-mRNA-1"/>
    <property type="gene ID" value="HPLM_0000986301"/>
</dbReference>
<accession>A0A0N4WGD8</accession>
<organism evidence="4">
    <name type="scientific">Haemonchus placei</name>
    <name type="common">Barber's pole worm</name>
    <dbReference type="NCBI Taxonomy" id="6290"/>
    <lineage>
        <taxon>Eukaryota</taxon>
        <taxon>Metazoa</taxon>
        <taxon>Ecdysozoa</taxon>
        <taxon>Nematoda</taxon>
        <taxon>Chromadorea</taxon>
        <taxon>Rhabditida</taxon>
        <taxon>Rhabditina</taxon>
        <taxon>Rhabditomorpha</taxon>
        <taxon>Strongyloidea</taxon>
        <taxon>Trichostrongylidae</taxon>
        <taxon>Haemonchus</taxon>
    </lineage>
</organism>
<sequence length="77" mass="8105">MAAIRAAGGAQKARLRKVASSRRAAKESESLASSALAENKSSSGGNDLMASLAKALEARRKGISYCSSENCKKFRKD</sequence>
<dbReference type="Proteomes" id="UP000268014">
    <property type="component" value="Unassembled WGS sequence"/>
</dbReference>
<dbReference type="EMBL" id="UZAF01017157">
    <property type="protein sequence ID" value="VDO38538.1"/>
    <property type="molecule type" value="Genomic_DNA"/>
</dbReference>
<evidence type="ECO:0000313" key="2">
    <source>
        <dbReference type="EMBL" id="VDO38538.1"/>
    </source>
</evidence>
<reference evidence="2 3" key="2">
    <citation type="submission" date="2018-11" db="EMBL/GenBank/DDBJ databases">
        <authorList>
            <consortium name="Pathogen Informatics"/>
        </authorList>
    </citation>
    <scope>NUCLEOTIDE SEQUENCE [LARGE SCALE GENOMIC DNA]</scope>
    <source>
        <strain evidence="2 3">MHpl1</strain>
    </source>
</reference>
<gene>
    <name evidence="2" type="ORF">HPLM_LOCUS9855</name>
</gene>